<dbReference type="InterPro" id="IPR015797">
    <property type="entry name" value="NUDIX_hydrolase-like_dom_sf"/>
</dbReference>
<evidence type="ECO:0008006" key="2">
    <source>
        <dbReference type="Google" id="ProtNLM"/>
    </source>
</evidence>
<sequence>MAEAPGHCQVVHLIPMKTRLRLLLEFKAVFSDDHGNWRYDTVIAHTTTDAGAYEANAESDDLRWVPVDEVGLFDLHPGLRNTWPVLIDHVKTSLQN</sequence>
<gene>
    <name evidence="1" type="ORF">GM51_10710</name>
</gene>
<name>A0A094PZN5_9ZZZZ</name>
<reference evidence="1" key="1">
    <citation type="submission" date="2014-06" db="EMBL/GenBank/DDBJ databases">
        <title>Key roles for freshwater Actinobacteria revealed by deep metagenomic sequencing.</title>
        <authorList>
            <person name="Ghai R."/>
            <person name="Mizuno C.M."/>
            <person name="Picazo A."/>
            <person name="Camacho A."/>
            <person name="Rodriguez-Valera F."/>
        </authorList>
    </citation>
    <scope>NUCLEOTIDE SEQUENCE</scope>
</reference>
<organism evidence="1">
    <name type="scientific">freshwater metagenome</name>
    <dbReference type="NCBI Taxonomy" id="449393"/>
    <lineage>
        <taxon>unclassified sequences</taxon>
        <taxon>metagenomes</taxon>
        <taxon>ecological metagenomes</taxon>
    </lineage>
</organism>
<proteinExistence type="predicted"/>
<dbReference type="AlphaFoldDB" id="A0A094PZN5"/>
<dbReference type="EMBL" id="JNSL01000064">
    <property type="protein sequence ID" value="KGA17305.1"/>
    <property type="molecule type" value="Genomic_DNA"/>
</dbReference>
<dbReference type="SUPFAM" id="SSF55811">
    <property type="entry name" value="Nudix"/>
    <property type="match status" value="1"/>
</dbReference>
<comment type="caution">
    <text evidence="1">The sequence shown here is derived from an EMBL/GenBank/DDBJ whole genome shotgun (WGS) entry which is preliminary data.</text>
</comment>
<protein>
    <recommendedName>
        <fullName evidence="2">Nudix hydrolase domain-containing protein</fullName>
    </recommendedName>
</protein>
<evidence type="ECO:0000313" key="1">
    <source>
        <dbReference type="EMBL" id="KGA17305.1"/>
    </source>
</evidence>
<accession>A0A094PZN5</accession>